<feature type="compositionally biased region" description="Low complexity" evidence="1">
    <location>
        <begin position="41"/>
        <end position="63"/>
    </location>
</feature>
<keyword evidence="3" id="KW-1185">Reference proteome</keyword>
<evidence type="ECO:0000313" key="3">
    <source>
        <dbReference type="Proteomes" id="UP001596160"/>
    </source>
</evidence>
<feature type="region of interest" description="Disordered" evidence="1">
    <location>
        <begin position="275"/>
        <end position="311"/>
    </location>
</feature>
<proteinExistence type="predicted"/>
<feature type="compositionally biased region" description="Basic and acidic residues" evidence="1">
    <location>
        <begin position="190"/>
        <end position="200"/>
    </location>
</feature>
<comment type="caution">
    <text evidence="2">The sequence shown here is derived from an EMBL/GenBank/DDBJ whole genome shotgun (WGS) entry which is preliminary data.</text>
</comment>
<evidence type="ECO:0000256" key="1">
    <source>
        <dbReference type="SAM" id="MobiDB-lite"/>
    </source>
</evidence>
<gene>
    <name evidence="2" type="ORF">ACFPRH_25085</name>
</gene>
<feature type="compositionally biased region" description="Basic residues" evidence="1">
    <location>
        <begin position="899"/>
        <end position="909"/>
    </location>
</feature>
<feature type="compositionally biased region" description="Low complexity" evidence="1">
    <location>
        <begin position="77"/>
        <end position="124"/>
    </location>
</feature>
<protein>
    <submittedName>
        <fullName evidence="2">HPC2 multi-domain protein</fullName>
    </submittedName>
</protein>
<feature type="compositionally biased region" description="Basic and acidic residues" evidence="1">
    <location>
        <begin position="213"/>
        <end position="237"/>
    </location>
</feature>
<feature type="region of interest" description="Disordered" evidence="1">
    <location>
        <begin position="213"/>
        <end position="251"/>
    </location>
</feature>
<feature type="compositionally biased region" description="Basic and acidic residues" evidence="1">
    <location>
        <begin position="1224"/>
        <end position="1234"/>
    </location>
</feature>
<name>A0ABW0ASH5_9ACTN</name>
<feature type="region of interest" description="Disordered" evidence="1">
    <location>
        <begin position="1219"/>
        <end position="1244"/>
    </location>
</feature>
<organism evidence="2 3">
    <name type="scientific">Streptomyces amakusaensis</name>
    <dbReference type="NCBI Taxonomy" id="67271"/>
    <lineage>
        <taxon>Bacteria</taxon>
        <taxon>Bacillati</taxon>
        <taxon>Actinomycetota</taxon>
        <taxon>Actinomycetes</taxon>
        <taxon>Kitasatosporales</taxon>
        <taxon>Streptomycetaceae</taxon>
        <taxon>Streptomyces</taxon>
    </lineage>
</organism>
<feature type="compositionally biased region" description="Basic and acidic residues" evidence="1">
    <location>
        <begin position="910"/>
        <end position="925"/>
    </location>
</feature>
<accession>A0ABW0ASH5</accession>
<sequence>MAPPKTHAPRPGAAATLPAVPGNRAGVRTPAPRPRFPLSNAAATAAALAGGTGAGQAAAPPAGRSSLPAQNTVGNGAVAAARSGTAAKPAAPARAAADATAGTASAAGAAEAPARAGAATAAGAAGAGGRRRGPESDPKFGALKKEVHRKKRSVATSHRPAHTEAAAASAAALPPKDDAEAQGKTANAERMNEARPGEFDKAAFIRAVEKAIADRAPKNLDEADKFAGSGKAEEVRAEVQGQVGAGKTESAEQIATTTAAAPDTSAAVPKTVVPLAADRPPGAPGAPDARNAVPDRLPASATDMSAGPERVDRHMADAKVTETQLRRAHEPAFTKALSGKKAAEQHSAAAPGRLRGHEAGELRAATDRAGRLGGAAMGAMGAGRALTGQRVDVGKTGAKGRDEEKRARVTAVLQGVFDTMKTEVEGILGGLDKLVDDRFAQGEKEAREAFTAEHRRKMDEYKDRRYSGLDGAWRWVRDLFAGLPAEADKIFEQARDGYLRRMRQVIADVATVIAGELNRAKLRIARGRAEIQDAVRKLPADLRSIGRQAAAEFSDAFAELSQSVDDKGTELVDTLAAKYTEALKAVDDEIAAEREKNKGLVAKAIDAVKGVIDTILELKRLLLAVLAKAAQAVMMILTDPIGFLRNLVSAVGAGLRQFLKNIGTHLRQGIMSWLLGRAAEAGIQIPAAFDVRGVLTMLASLLGLTWPAIRARIVRRVPERAVAVAETAVPLVAEVRKRGVAGMWEDLKTRVGDLRRNLLDNIIGYVTPAIVTAGITWILSLLNPASAFVRAVKLIIDIVTFVVTQARQIIDFVNAVLDAVIAIAKGGSGGVPSLVERALARSIPTLLGFLAALLGLGGIAARVKQIIQAMARPVNKAVDWVIDKIIGLVKKVWARWTRSRGTGKGKGKGKGKDGRSGDSPEKKKEQLAKALKAAVDTVNKYRGRPVAGRILRPLLTVVRVRHGLAELRLFENGENWAVYGRINPSDKADTEAKTEAKITGMLAAYRGIHFKLTWDPKAYQEILKQNLVGRPTFSAAAMRMTGSTKPDGSDVPESTLLEKAQIVVTMIEKTKSPTSVMQWWPGKLKMQFESEYFGLLQRYINSYNKFSQEVKNPKIGGKLMDVPFISTSKKAIHSARYAKGEKFAEAHEKRSDGIVGRLFVYLFSVADIQKQDPANISQLAGNKIKLRARLIHEGEATFSGVIPGKNLVAQHDATAAETVQQLAEKGEQDARGKAEPQGGLKEWS</sequence>
<feature type="compositionally biased region" description="Low complexity" evidence="1">
    <location>
        <begin position="276"/>
        <end position="290"/>
    </location>
</feature>
<reference evidence="3" key="1">
    <citation type="journal article" date="2019" name="Int. J. Syst. Evol. Microbiol.">
        <title>The Global Catalogue of Microorganisms (GCM) 10K type strain sequencing project: providing services to taxonomists for standard genome sequencing and annotation.</title>
        <authorList>
            <consortium name="The Broad Institute Genomics Platform"/>
            <consortium name="The Broad Institute Genome Sequencing Center for Infectious Disease"/>
            <person name="Wu L."/>
            <person name="Ma J."/>
        </authorList>
    </citation>
    <scope>NUCLEOTIDE SEQUENCE [LARGE SCALE GENOMIC DNA]</scope>
    <source>
        <strain evidence="3">PCU 266</strain>
    </source>
</reference>
<evidence type="ECO:0000313" key="2">
    <source>
        <dbReference type="EMBL" id="MFC5155012.1"/>
    </source>
</evidence>
<feature type="region of interest" description="Disordered" evidence="1">
    <location>
        <begin position="1"/>
        <end position="200"/>
    </location>
</feature>
<dbReference type="RefSeq" id="WP_381734790.1">
    <property type="nucleotide sequence ID" value="NZ_JBHSKP010000019.1"/>
</dbReference>
<feature type="region of interest" description="Disordered" evidence="1">
    <location>
        <begin position="899"/>
        <end position="925"/>
    </location>
</feature>
<dbReference type="EMBL" id="JBHSKP010000019">
    <property type="protein sequence ID" value="MFC5155012.1"/>
    <property type="molecule type" value="Genomic_DNA"/>
</dbReference>
<dbReference type="Proteomes" id="UP001596160">
    <property type="component" value="Unassembled WGS sequence"/>
</dbReference>